<dbReference type="BioCyc" id="JESP1508404:G14D9-13236-MONOMER"/>
<accession>A0A0B5ASU1</accession>
<dbReference type="KEGG" id="jeo:JMA_39520"/>
<dbReference type="Proteomes" id="UP000031449">
    <property type="component" value="Plasmid unnamed"/>
</dbReference>
<keyword evidence="2" id="KW-1185">Reference proteome</keyword>
<name>A0A0B5ASU1_9BACL</name>
<proteinExistence type="predicted"/>
<sequence length="415" mass="46284">MEKKYEFTGNTKVVLAWKFVNDNPDCGIEQVELTVHEIRALKSFDIRGKHIEKGGIGGYIESEESLSQYDNSWVDKVSVVCNGAIIEENSLLQHSRIVGDIRVRNTGVASSTIVMTLEETGHYLKNTQVSHSKMLDMIGMFVEGGELSNLNMAECGYIKTSGNIILKSLGDSHISVSGDAVFDNCHFGCHIEGEEIKGTFENVQFKSSKSLVTELTGTSYMKNCKLNNVLFWGGEETYKMENVSLSGTPHAILRKGTDWKDVTLRGRDIVFDEYSKMQNVHAQSVKVFGVSSELEAHNVYFENKTDFRTSGKTVILNGNLLPSRKKIETQGIRIYSTDLALIDAKIEGEVSIQGRWSIKNTTISDNASLFAEGNLHAHRLIGSILKEYGCIKVNKTFHPLILKDIQLSQDNILKK</sequence>
<dbReference type="AlphaFoldDB" id="A0A0B5ASU1"/>
<gene>
    <name evidence="1" type="ORF">JMA_39520</name>
</gene>
<dbReference type="EMBL" id="CP009417">
    <property type="protein sequence ID" value="AJD93270.1"/>
    <property type="molecule type" value="Genomic_DNA"/>
</dbReference>
<reference evidence="1 2" key="1">
    <citation type="submission" date="2014-08" db="EMBL/GenBank/DDBJ databases">
        <title>Complete genome of a marine bacteria Jeotgalibacillus malaysiensis.</title>
        <authorList>
            <person name="Yaakop A.S."/>
            <person name="Chan K.-G."/>
            <person name="Goh K.M."/>
        </authorList>
    </citation>
    <scope>NUCLEOTIDE SEQUENCE [LARGE SCALE GENOMIC DNA]</scope>
    <source>
        <strain evidence="1 2">D5</strain>
        <plasmid evidence="2">Plasmid</plasmid>
    </source>
</reference>
<geneLocation type="plasmid" evidence="2"/>
<organism evidence="1 2">
    <name type="scientific">Jeotgalibacillus malaysiensis</name>
    <dbReference type="NCBI Taxonomy" id="1508404"/>
    <lineage>
        <taxon>Bacteria</taxon>
        <taxon>Bacillati</taxon>
        <taxon>Bacillota</taxon>
        <taxon>Bacilli</taxon>
        <taxon>Bacillales</taxon>
        <taxon>Caryophanaceae</taxon>
        <taxon>Jeotgalibacillus</taxon>
    </lineage>
</organism>
<dbReference type="HOGENOM" id="CLU_054933_0_0_9"/>
<evidence type="ECO:0000313" key="2">
    <source>
        <dbReference type="Proteomes" id="UP000031449"/>
    </source>
</evidence>
<keyword evidence="1" id="KW-0614">Plasmid</keyword>
<dbReference type="OrthoDB" id="2241963at2"/>
<protein>
    <submittedName>
        <fullName evidence="1">Uncharacterized protein</fullName>
    </submittedName>
</protein>
<evidence type="ECO:0000313" key="1">
    <source>
        <dbReference type="EMBL" id="AJD93270.1"/>
    </source>
</evidence>